<evidence type="ECO:0000256" key="1">
    <source>
        <dbReference type="SAM" id="MobiDB-lite"/>
    </source>
</evidence>
<reference evidence="2" key="1">
    <citation type="submission" date="2022-12" db="EMBL/GenBank/DDBJ databases">
        <authorList>
            <person name="Petersen C."/>
        </authorList>
    </citation>
    <scope>NUCLEOTIDE SEQUENCE</scope>
    <source>
        <strain evidence="2">IBT 35673</strain>
    </source>
</reference>
<evidence type="ECO:0008006" key="4">
    <source>
        <dbReference type="Google" id="ProtNLM"/>
    </source>
</evidence>
<name>A0A9W9QIC5_PENBR</name>
<feature type="region of interest" description="Disordered" evidence="1">
    <location>
        <begin position="91"/>
        <end position="136"/>
    </location>
</feature>
<evidence type="ECO:0000313" key="3">
    <source>
        <dbReference type="Proteomes" id="UP001147695"/>
    </source>
</evidence>
<gene>
    <name evidence="2" type="ORF">N7452_005230</name>
</gene>
<sequence length="136" mass="14579">MPLRASSIYIVSIYGNSALALALLSELLPARSVENNFSHRGVDCSSSTLPSIGDTWETFADSWGMAAGDLKPFNPDLDCSNFDEETEYYVSGEAKDDEPTKTSFTSTAAETTTAVTTSSSTKTTEAPSTTHDLFSQ</sequence>
<accession>A0A9W9QIC5</accession>
<protein>
    <recommendedName>
        <fullName evidence="4">LysM domain-containing protein</fullName>
    </recommendedName>
</protein>
<dbReference type="Proteomes" id="UP001147695">
    <property type="component" value="Unassembled WGS sequence"/>
</dbReference>
<dbReference type="EMBL" id="JAPZBQ010000003">
    <property type="protein sequence ID" value="KAJ5338502.1"/>
    <property type="molecule type" value="Genomic_DNA"/>
</dbReference>
<evidence type="ECO:0000313" key="2">
    <source>
        <dbReference type="EMBL" id="KAJ5338502.1"/>
    </source>
</evidence>
<reference evidence="2" key="2">
    <citation type="journal article" date="2023" name="IMA Fungus">
        <title>Comparative genomic study of the Penicillium genus elucidates a diverse pangenome and 15 lateral gene transfer events.</title>
        <authorList>
            <person name="Petersen C."/>
            <person name="Sorensen T."/>
            <person name="Nielsen M.R."/>
            <person name="Sondergaard T.E."/>
            <person name="Sorensen J.L."/>
            <person name="Fitzpatrick D.A."/>
            <person name="Frisvad J.C."/>
            <person name="Nielsen K.L."/>
        </authorList>
    </citation>
    <scope>NUCLEOTIDE SEQUENCE</scope>
    <source>
        <strain evidence="2">IBT 35673</strain>
    </source>
</reference>
<proteinExistence type="predicted"/>
<organism evidence="2 3">
    <name type="scientific">Penicillium brevicompactum</name>
    <dbReference type="NCBI Taxonomy" id="5074"/>
    <lineage>
        <taxon>Eukaryota</taxon>
        <taxon>Fungi</taxon>
        <taxon>Dikarya</taxon>
        <taxon>Ascomycota</taxon>
        <taxon>Pezizomycotina</taxon>
        <taxon>Eurotiomycetes</taxon>
        <taxon>Eurotiomycetidae</taxon>
        <taxon>Eurotiales</taxon>
        <taxon>Aspergillaceae</taxon>
        <taxon>Penicillium</taxon>
    </lineage>
</organism>
<comment type="caution">
    <text evidence="2">The sequence shown here is derived from an EMBL/GenBank/DDBJ whole genome shotgun (WGS) entry which is preliminary data.</text>
</comment>
<feature type="compositionally biased region" description="Low complexity" evidence="1">
    <location>
        <begin position="101"/>
        <end position="130"/>
    </location>
</feature>
<dbReference type="AlphaFoldDB" id="A0A9W9QIC5"/>